<gene>
    <name evidence="2" type="ORF">METZ01_LOCUS479232</name>
</gene>
<dbReference type="EMBL" id="UINC01205275">
    <property type="protein sequence ID" value="SVE26378.1"/>
    <property type="molecule type" value="Genomic_DNA"/>
</dbReference>
<sequence length="243" mass="25234">WHLGCYVPLAAMAVWMLSGCNSQTDPEMPTPSSSPAFVDVAESVGLTKVHTGGGPDKEYIVEAKGGGAAFLDLEGDGDLDLYWVNGATLGYSEGGGNALYRNDGSAGFTDVAPAVGATGRGWGMGAVSADYDNDGDADLFVTCLHNDILYRNDTDAGIPAFSDVTDDVGLHLPGWSTGAAFGDYDGDGDLDLYVSGYAEFSADRVQPLGTRWRGASVFVGPVGLPASPDALLRNDDGSFVDKT</sequence>
<dbReference type="InterPro" id="IPR027039">
    <property type="entry name" value="Crtac1"/>
</dbReference>
<dbReference type="Gene3D" id="2.130.10.130">
    <property type="entry name" value="Integrin alpha, N-terminal"/>
    <property type="match status" value="1"/>
</dbReference>
<evidence type="ECO:0000313" key="2">
    <source>
        <dbReference type="EMBL" id="SVE26378.1"/>
    </source>
</evidence>
<dbReference type="SUPFAM" id="SSF69318">
    <property type="entry name" value="Integrin alpha N-terminal domain"/>
    <property type="match status" value="1"/>
</dbReference>
<dbReference type="Pfam" id="PF13517">
    <property type="entry name" value="FG-GAP_3"/>
    <property type="match status" value="1"/>
</dbReference>
<dbReference type="InterPro" id="IPR028994">
    <property type="entry name" value="Integrin_alpha_N"/>
</dbReference>
<feature type="non-terminal residue" evidence="2">
    <location>
        <position position="243"/>
    </location>
</feature>
<proteinExistence type="predicted"/>
<evidence type="ECO:0000256" key="1">
    <source>
        <dbReference type="ARBA" id="ARBA00022729"/>
    </source>
</evidence>
<dbReference type="InterPro" id="IPR013517">
    <property type="entry name" value="FG-GAP"/>
</dbReference>
<dbReference type="PANTHER" id="PTHR16026">
    <property type="entry name" value="CARTILAGE ACIDIC PROTEIN 1"/>
    <property type="match status" value="1"/>
</dbReference>
<keyword evidence="1" id="KW-0732">Signal</keyword>
<reference evidence="2" key="1">
    <citation type="submission" date="2018-05" db="EMBL/GenBank/DDBJ databases">
        <authorList>
            <person name="Lanie J.A."/>
            <person name="Ng W.-L."/>
            <person name="Kazmierczak K.M."/>
            <person name="Andrzejewski T.M."/>
            <person name="Davidsen T.M."/>
            <person name="Wayne K.J."/>
            <person name="Tettelin H."/>
            <person name="Glass J.I."/>
            <person name="Rusch D."/>
            <person name="Podicherti R."/>
            <person name="Tsui H.-C.T."/>
            <person name="Winkler M.E."/>
        </authorList>
    </citation>
    <scope>NUCLEOTIDE SEQUENCE</scope>
</reference>
<organism evidence="2">
    <name type="scientific">marine metagenome</name>
    <dbReference type="NCBI Taxonomy" id="408172"/>
    <lineage>
        <taxon>unclassified sequences</taxon>
        <taxon>metagenomes</taxon>
        <taxon>ecological metagenomes</taxon>
    </lineage>
</organism>
<protein>
    <recommendedName>
        <fullName evidence="3">ASPIC/UnbV domain-containing protein</fullName>
    </recommendedName>
</protein>
<dbReference type="AlphaFoldDB" id="A0A383C450"/>
<evidence type="ECO:0008006" key="3">
    <source>
        <dbReference type="Google" id="ProtNLM"/>
    </source>
</evidence>
<dbReference type="PANTHER" id="PTHR16026:SF0">
    <property type="entry name" value="CARTILAGE ACIDIC PROTEIN 1"/>
    <property type="match status" value="1"/>
</dbReference>
<accession>A0A383C450</accession>
<feature type="non-terminal residue" evidence="2">
    <location>
        <position position="1"/>
    </location>
</feature>
<name>A0A383C450_9ZZZZ</name>